<name>A0A821N5I4_9BILA</name>
<proteinExistence type="predicted"/>
<keyword evidence="3" id="KW-1185">Reference proteome</keyword>
<evidence type="ECO:0000256" key="1">
    <source>
        <dbReference type="SAM" id="Phobius"/>
    </source>
</evidence>
<keyword evidence="1" id="KW-0472">Membrane</keyword>
<gene>
    <name evidence="2" type="ORF">OVN521_LOCUS51202</name>
</gene>
<organism evidence="2 3">
    <name type="scientific">Rotaria magnacalcarata</name>
    <dbReference type="NCBI Taxonomy" id="392030"/>
    <lineage>
        <taxon>Eukaryota</taxon>
        <taxon>Metazoa</taxon>
        <taxon>Spiralia</taxon>
        <taxon>Gnathifera</taxon>
        <taxon>Rotifera</taxon>
        <taxon>Eurotatoria</taxon>
        <taxon>Bdelloidea</taxon>
        <taxon>Philodinida</taxon>
        <taxon>Philodinidae</taxon>
        <taxon>Rotaria</taxon>
    </lineage>
</organism>
<feature type="non-terminal residue" evidence="2">
    <location>
        <position position="1"/>
    </location>
</feature>
<keyword evidence="1" id="KW-0812">Transmembrane</keyword>
<protein>
    <submittedName>
        <fullName evidence="2">Uncharacterized protein</fullName>
    </submittedName>
</protein>
<reference evidence="2" key="1">
    <citation type="submission" date="2021-02" db="EMBL/GenBank/DDBJ databases">
        <authorList>
            <person name="Nowell W R."/>
        </authorList>
    </citation>
    <scope>NUCLEOTIDE SEQUENCE</scope>
</reference>
<sequence>NVIFNPVDILVGVLILLSGLPIYWIFVLRRPKLVDKFSRSIVLYLQKALLIVPDNDKQHD</sequence>
<comment type="caution">
    <text evidence="2">The sequence shown here is derived from an EMBL/GenBank/DDBJ whole genome shotgun (WGS) entry which is preliminary data.</text>
</comment>
<feature type="transmembrane region" description="Helical" evidence="1">
    <location>
        <begin position="6"/>
        <end position="28"/>
    </location>
</feature>
<accession>A0A821N5I4</accession>
<dbReference type="EMBL" id="CAJOBG010121952">
    <property type="protein sequence ID" value="CAF4781842.1"/>
    <property type="molecule type" value="Genomic_DNA"/>
</dbReference>
<evidence type="ECO:0000313" key="3">
    <source>
        <dbReference type="Proteomes" id="UP000663866"/>
    </source>
</evidence>
<evidence type="ECO:0000313" key="2">
    <source>
        <dbReference type="EMBL" id="CAF4781842.1"/>
    </source>
</evidence>
<dbReference type="AlphaFoldDB" id="A0A821N5I4"/>
<dbReference type="Proteomes" id="UP000663866">
    <property type="component" value="Unassembled WGS sequence"/>
</dbReference>
<keyword evidence="1" id="KW-1133">Transmembrane helix</keyword>